<reference evidence="2" key="2">
    <citation type="submission" date="2021-08" db="EMBL/GenBank/DDBJ databases">
        <authorList>
            <person name="Tani A."/>
            <person name="Ola A."/>
            <person name="Ogura Y."/>
            <person name="Katsura K."/>
            <person name="Hayashi T."/>
        </authorList>
    </citation>
    <scope>NUCLEOTIDE SEQUENCE</scope>
    <source>
        <strain evidence="2">KCTC 52305</strain>
    </source>
</reference>
<evidence type="ECO:0000313" key="3">
    <source>
        <dbReference type="Proteomes" id="UP001055167"/>
    </source>
</evidence>
<evidence type="ECO:0000256" key="1">
    <source>
        <dbReference type="SAM" id="SignalP"/>
    </source>
</evidence>
<feature type="signal peptide" evidence="1">
    <location>
        <begin position="1"/>
        <end position="32"/>
    </location>
</feature>
<reference evidence="2" key="1">
    <citation type="journal article" date="2021" name="Front. Microbiol.">
        <title>Comprehensive Comparative Genomics and Phenotyping of Methylobacterium Species.</title>
        <authorList>
            <person name="Alessa O."/>
            <person name="Ogura Y."/>
            <person name="Fujitani Y."/>
            <person name="Takami H."/>
            <person name="Hayashi T."/>
            <person name="Sahin N."/>
            <person name="Tani A."/>
        </authorList>
    </citation>
    <scope>NUCLEOTIDE SEQUENCE</scope>
    <source>
        <strain evidence="2">KCTC 52305</strain>
    </source>
</reference>
<comment type="caution">
    <text evidence="2">The sequence shown here is derived from an EMBL/GenBank/DDBJ whole genome shotgun (WGS) entry which is preliminary data.</text>
</comment>
<accession>A0ABQ4QY50</accession>
<organism evidence="2 3">
    <name type="scientific">Methylobacterium crusticola</name>
    <dbReference type="NCBI Taxonomy" id="1697972"/>
    <lineage>
        <taxon>Bacteria</taxon>
        <taxon>Pseudomonadati</taxon>
        <taxon>Pseudomonadota</taxon>
        <taxon>Alphaproteobacteria</taxon>
        <taxon>Hyphomicrobiales</taxon>
        <taxon>Methylobacteriaceae</taxon>
        <taxon>Methylobacterium</taxon>
    </lineage>
</organism>
<gene>
    <name evidence="2" type="ORF">OPKNFCMD_2378</name>
</gene>
<dbReference type="Proteomes" id="UP001055167">
    <property type="component" value="Unassembled WGS sequence"/>
</dbReference>
<keyword evidence="3" id="KW-1185">Reference proteome</keyword>
<name>A0ABQ4QY50_9HYPH</name>
<feature type="chain" id="PRO_5045122502" evidence="1">
    <location>
        <begin position="33"/>
        <end position="349"/>
    </location>
</feature>
<proteinExistence type="predicted"/>
<sequence>MCERAGAARLARAARIAGLAAPLAGLAAPARAESVVALLPLPFRVTQVRDAGSEVAVAVETSGLPQLPRRPAGGVVVMWGETGGAALTLAGDRVAVVPLSPEAIEGLSAGETPRGALAGSRRALSGPVTAYLTGATAGDPAGAAGVTVRERQPVAMSAEPKPVPVTTTTVPAGADAVFTGETVRTVDIDGALHLVVVKARAGSESLALIGREAGAWRLRAEIPAGPGGLSPAASADFGDGAPSLAVVRGAEGVLQHWSVAGARPALRAEARGYAAPAAPLALDGGGTALALPTLDRAALALVSLRGGIVERARVALPAPAGPGLAVLGGGRGAHILVVLADGRVADVRP</sequence>
<keyword evidence="1" id="KW-0732">Signal</keyword>
<dbReference type="EMBL" id="BPQH01000006">
    <property type="protein sequence ID" value="GJD49645.1"/>
    <property type="molecule type" value="Genomic_DNA"/>
</dbReference>
<evidence type="ECO:0000313" key="2">
    <source>
        <dbReference type="EMBL" id="GJD49645.1"/>
    </source>
</evidence>
<protein>
    <submittedName>
        <fullName evidence="2">Uncharacterized protein</fullName>
    </submittedName>
</protein>
<dbReference type="RefSeq" id="WP_128560503.1">
    <property type="nucleotide sequence ID" value="NZ_BPQH01000006.1"/>
</dbReference>